<dbReference type="RefSeq" id="WP_182539531.1">
    <property type="nucleotide sequence ID" value="NZ_JACGXA010000001.1"/>
</dbReference>
<evidence type="ECO:0000313" key="2">
    <source>
        <dbReference type="Proteomes" id="UP000580910"/>
    </source>
</evidence>
<reference evidence="1 2" key="1">
    <citation type="submission" date="2020-07" db="EMBL/GenBank/DDBJ databases">
        <title>Sequencing the genomes of 1000 actinobacteria strains.</title>
        <authorList>
            <person name="Klenk H.-P."/>
        </authorList>
    </citation>
    <scope>NUCLEOTIDE SEQUENCE [LARGE SCALE GENOMIC DNA]</scope>
    <source>
        <strain evidence="1 2">DSM 21349</strain>
    </source>
</reference>
<gene>
    <name evidence="1" type="ORF">FB382_002468</name>
</gene>
<keyword evidence="2" id="KW-1185">Reference proteome</keyword>
<evidence type="ECO:0000313" key="1">
    <source>
        <dbReference type="EMBL" id="MBA8804177.1"/>
    </source>
</evidence>
<organism evidence="1 2">
    <name type="scientific">Nocardioides ginsengisegetis</name>
    <dbReference type="NCBI Taxonomy" id="661491"/>
    <lineage>
        <taxon>Bacteria</taxon>
        <taxon>Bacillati</taxon>
        <taxon>Actinomycetota</taxon>
        <taxon>Actinomycetes</taxon>
        <taxon>Propionibacteriales</taxon>
        <taxon>Nocardioidaceae</taxon>
        <taxon>Nocardioides</taxon>
    </lineage>
</organism>
<dbReference type="Proteomes" id="UP000580910">
    <property type="component" value="Unassembled WGS sequence"/>
</dbReference>
<accession>A0A7W3PA78</accession>
<sequence>MAVVKRLTRRSKAAVKLEIRRLSLNEIGVLSQEASDHARSARGRPEWLARNADDIREAVMKVFGPESEGVTRCVVTLVMESGAPRWFTLDVANEVLKELPVLDRQELADLASLLLEHAVHIQLDE</sequence>
<dbReference type="AlphaFoldDB" id="A0A7W3PA78"/>
<comment type="caution">
    <text evidence="1">The sequence shown here is derived from an EMBL/GenBank/DDBJ whole genome shotgun (WGS) entry which is preliminary data.</text>
</comment>
<dbReference type="EMBL" id="JACGXA010000001">
    <property type="protein sequence ID" value="MBA8804177.1"/>
    <property type="molecule type" value="Genomic_DNA"/>
</dbReference>
<proteinExistence type="predicted"/>
<name>A0A7W3PA78_9ACTN</name>
<protein>
    <submittedName>
        <fullName evidence="1">Uncharacterized protein</fullName>
    </submittedName>
</protein>